<accession>A0A0D6B7M9</accession>
<dbReference type="InterPro" id="IPR020852">
    <property type="entry name" value="RNR_Ib_NrdI_bac"/>
</dbReference>
<protein>
    <recommendedName>
        <fullName evidence="3">Protein NrdI</fullName>
    </recommendedName>
</protein>
<evidence type="ECO:0000256" key="3">
    <source>
        <dbReference type="HAMAP-Rule" id="MF_00128"/>
    </source>
</evidence>
<sequence length="138" mass="14671">MGGLVFFSSGSGNTARFVERLGLPATRLPLKGNADVPELTEPFVLICPTYADGAGRGAVAKPVIRFLNIAANRGLLRGVIASGNRNFGDTFALAGAVIARKCNVRVLYRFELAGTDTDIARVRDGLQTFWGSRCLTPA</sequence>
<dbReference type="Proteomes" id="UP000064912">
    <property type="component" value="Chromosome"/>
</dbReference>
<name>A0A0D6B7M9_RHOSU</name>
<dbReference type="PIRSF" id="PIRSF005087">
    <property type="entry name" value="NrdI"/>
    <property type="match status" value="1"/>
</dbReference>
<evidence type="ECO:0000313" key="4">
    <source>
        <dbReference type="EMBL" id="BAQ70810.1"/>
    </source>
</evidence>
<dbReference type="Pfam" id="PF07972">
    <property type="entry name" value="Flavodoxin_NdrI"/>
    <property type="match status" value="1"/>
</dbReference>
<organism evidence="4 5">
    <name type="scientific">Rhodovulum sulfidophilum</name>
    <name type="common">Rhodobacter sulfidophilus</name>
    <dbReference type="NCBI Taxonomy" id="35806"/>
    <lineage>
        <taxon>Bacteria</taxon>
        <taxon>Pseudomonadati</taxon>
        <taxon>Pseudomonadota</taxon>
        <taxon>Alphaproteobacteria</taxon>
        <taxon>Rhodobacterales</taxon>
        <taxon>Paracoccaceae</taxon>
        <taxon>Rhodovulum</taxon>
    </lineage>
</organism>
<evidence type="ECO:0000313" key="5">
    <source>
        <dbReference type="Proteomes" id="UP000064912"/>
    </source>
</evidence>
<dbReference type="PANTHER" id="PTHR37297">
    <property type="entry name" value="PROTEIN NRDI"/>
    <property type="match status" value="1"/>
</dbReference>
<dbReference type="SUPFAM" id="SSF52218">
    <property type="entry name" value="Flavoproteins"/>
    <property type="match status" value="1"/>
</dbReference>
<evidence type="ECO:0000256" key="1">
    <source>
        <dbReference type="ARBA" id="ARBA00003999"/>
    </source>
</evidence>
<dbReference type="PATRIC" id="fig|35806.4.peg.3779"/>
<dbReference type="KEGG" id="rsu:NHU_03678"/>
<gene>
    <name evidence="3 4" type="primary">nrdI</name>
    <name evidence="4" type="ORF">NHU_03678</name>
</gene>
<dbReference type="Gene3D" id="3.40.50.360">
    <property type="match status" value="1"/>
</dbReference>
<dbReference type="AlphaFoldDB" id="A0A0D6B7M9"/>
<reference evidence="4 5" key="1">
    <citation type="submission" date="2015-02" db="EMBL/GenBank/DDBJ databases">
        <title>Genome sequene of Rhodovulum sulfidophilum DSM 2351.</title>
        <authorList>
            <person name="Nagao N."/>
        </authorList>
    </citation>
    <scope>NUCLEOTIDE SEQUENCE [LARGE SCALE GENOMIC DNA]</scope>
    <source>
        <strain evidence="4 5">DSM 2351</strain>
    </source>
</reference>
<dbReference type="GO" id="GO:0010181">
    <property type="term" value="F:FMN binding"/>
    <property type="evidence" value="ECO:0007669"/>
    <property type="project" value="InterPro"/>
</dbReference>
<dbReference type="PANTHER" id="PTHR37297:SF1">
    <property type="entry name" value="PROTEIN NRDI"/>
    <property type="match status" value="1"/>
</dbReference>
<dbReference type="InterPro" id="IPR029039">
    <property type="entry name" value="Flavoprotein-like_sf"/>
</dbReference>
<proteinExistence type="inferred from homology"/>
<dbReference type="EMBL" id="AP014800">
    <property type="protein sequence ID" value="BAQ70810.1"/>
    <property type="molecule type" value="Genomic_DNA"/>
</dbReference>
<dbReference type="NCBIfam" id="TIGR00333">
    <property type="entry name" value="nrdI"/>
    <property type="match status" value="1"/>
</dbReference>
<dbReference type="HAMAP" id="MF_00128">
    <property type="entry name" value="NrdI"/>
    <property type="match status" value="1"/>
</dbReference>
<comment type="function">
    <text evidence="1 3">Probably involved in ribonucleotide reductase function.</text>
</comment>
<dbReference type="InterPro" id="IPR004465">
    <property type="entry name" value="RNR_NrdI"/>
</dbReference>
<evidence type="ECO:0000256" key="2">
    <source>
        <dbReference type="ARBA" id="ARBA00009942"/>
    </source>
</evidence>
<comment type="similarity">
    <text evidence="2 3">Belongs to the NrdI family.</text>
</comment>